<dbReference type="InterPro" id="IPR036388">
    <property type="entry name" value="WH-like_DNA-bd_sf"/>
</dbReference>
<sequence>MEEQTKTISPSEWEIMRLAWTLGELTSTQARVLMAKKRGWQPTTVKTLLARLVKKGYLAVSGEVRSHVYRPLISEDSAMAFVAETAFSGMCAMKVGQTLGNLLVATPLTKTDISRLQEILTKKMVTAPEHIACNCLPDGSSCEKEMTGESR</sequence>
<evidence type="ECO:0000256" key="3">
    <source>
        <dbReference type="ARBA" id="ARBA00023125"/>
    </source>
</evidence>
<dbReference type="SUPFAM" id="SSF46785">
    <property type="entry name" value="Winged helix' DNA-binding domain"/>
    <property type="match status" value="1"/>
</dbReference>
<name>A0A6A0B9G8_9LACT</name>
<comment type="caution">
    <text evidence="5">The sequence shown here is derived from an EMBL/GenBank/DDBJ whole genome shotgun (WGS) entry which is preliminary data.</text>
</comment>
<dbReference type="RefSeq" id="WP_172357266.1">
    <property type="nucleotide sequence ID" value="NZ_BLLH01000009.1"/>
</dbReference>
<keyword evidence="5" id="KW-0808">Transferase</keyword>
<proteinExistence type="inferred from homology"/>
<dbReference type="GO" id="GO:0003677">
    <property type="term" value="F:DNA binding"/>
    <property type="evidence" value="ECO:0007669"/>
    <property type="project" value="UniProtKB-KW"/>
</dbReference>
<keyword evidence="6" id="KW-1185">Reference proteome</keyword>
<dbReference type="GO" id="GO:0016757">
    <property type="term" value="F:glycosyltransferase activity"/>
    <property type="evidence" value="ECO:0007669"/>
    <property type="project" value="UniProtKB-KW"/>
</dbReference>
<keyword evidence="2" id="KW-0805">Transcription regulation</keyword>
<keyword evidence="5" id="KW-0328">Glycosyltransferase</keyword>
<keyword evidence="3" id="KW-0238">DNA-binding</keyword>
<dbReference type="NCBIfam" id="TIGR02698">
    <property type="entry name" value="CopY_TcrY"/>
    <property type="match status" value="1"/>
</dbReference>
<dbReference type="Pfam" id="PF03965">
    <property type="entry name" value="Penicillinase_R"/>
    <property type="match status" value="1"/>
</dbReference>
<dbReference type="AlphaFoldDB" id="A0A6A0B9G8"/>
<dbReference type="Proteomes" id="UP000475928">
    <property type="component" value="Unassembled WGS sequence"/>
</dbReference>
<evidence type="ECO:0000256" key="1">
    <source>
        <dbReference type="ARBA" id="ARBA00011046"/>
    </source>
</evidence>
<dbReference type="InterPro" id="IPR036390">
    <property type="entry name" value="WH_DNA-bd_sf"/>
</dbReference>
<dbReference type="Gene3D" id="1.10.10.10">
    <property type="entry name" value="Winged helix-like DNA-binding domain superfamily/Winged helix DNA-binding domain"/>
    <property type="match status" value="1"/>
</dbReference>
<dbReference type="InterPro" id="IPR014071">
    <property type="entry name" value="Cu_transp_CopY/TcrY"/>
</dbReference>
<dbReference type="GO" id="GO:0045892">
    <property type="term" value="P:negative regulation of DNA-templated transcription"/>
    <property type="evidence" value="ECO:0007669"/>
    <property type="project" value="InterPro"/>
</dbReference>
<evidence type="ECO:0000313" key="5">
    <source>
        <dbReference type="EMBL" id="GFH41101.1"/>
    </source>
</evidence>
<dbReference type="InterPro" id="IPR005650">
    <property type="entry name" value="BlaI_family"/>
</dbReference>
<gene>
    <name evidence="5" type="primary">copR_2</name>
    <name evidence="5" type="ORF">Hs20B_14990</name>
</gene>
<evidence type="ECO:0000256" key="4">
    <source>
        <dbReference type="ARBA" id="ARBA00023163"/>
    </source>
</evidence>
<keyword evidence="4" id="KW-0804">Transcription</keyword>
<reference evidence="5 6" key="1">
    <citation type="submission" date="2020-02" db="EMBL/GenBank/DDBJ databases">
        <title>Draft genome sequence of Lactococcus sp. Hs20B0-1.</title>
        <authorList>
            <person name="Noda S."/>
            <person name="Yuki M."/>
            <person name="Ohkuma M."/>
        </authorList>
    </citation>
    <scope>NUCLEOTIDE SEQUENCE [LARGE SCALE GENOMIC DNA]</scope>
    <source>
        <strain evidence="5 6">Hs20B0-1</strain>
    </source>
</reference>
<evidence type="ECO:0000313" key="6">
    <source>
        <dbReference type="Proteomes" id="UP000475928"/>
    </source>
</evidence>
<organism evidence="5 6">
    <name type="scientific">Pseudolactococcus insecticola</name>
    <dbReference type="NCBI Taxonomy" id="2709158"/>
    <lineage>
        <taxon>Bacteria</taxon>
        <taxon>Bacillati</taxon>
        <taxon>Bacillota</taxon>
        <taxon>Bacilli</taxon>
        <taxon>Lactobacillales</taxon>
        <taxon>Streptococcaceae</taxon>
        <taxon>Pseudolactococcus</taxon>
    </lineage>
</organism>
<evidence type="ECO:0000256" key="2">
    <source>
        <dbReference type="ARBA" id="ARBA00023015"/>
    </source>
</evidence>
<dbReference type="EMBL" id="BLLH01000009">
    <property type="protein sequence ID" value="GFH41101.1"/>
    <property type="molecule type" value="Genomic_DNA"/>
</dbReference>
<comment type="similarity">
    <text evidence="1">Belongs to the BlaI transcriptional regulatory family.</text>
</comment>
<protein>
    <submittedName>
        <fullName evidence="5">Uracil phosphoribosyltransferase</fullName>
    </submittedName>
</protein>
<dbReference type="PIRSF" id="PIRSF019455">
    <property type="entry name" value="CopR_AtkY"/>
    <property type="match status" value="1"/>
</dbReference>
<accession>A0A6A0B9G8</accession>